<feature type="transmembrane region" description="Helical" evidence="7">
    <location>
        <begin position="17"/>
        <end position="38"/>
    </location>
</feature>
<dbReference type="GO" id="GO:0005886">
    <property type="term" value="C:plasma membrane"/>
    <property type="evidence" value="ECO:0007669"/>
    <property type="project" value="UniProtKB-SubCell"/>
</dbReference>
<evidence type="ECO:0000313" key="10">
    <source>
        <dbReference type="Proteomes" id="UP000670475"/>
    </source>
</evidence>
<dbReference type="GO" id="GO:0009252">
    <property type="term" value="P:peptidoglycan biosynthetic process"/>
    <property type="evidence" value="ECO:0007669"/>
    <property type="project" value="UniProtKB-UniRule"/>
</dbReference>
<evidence type="ECO:0000313" key="9">
    <source>
        <dbReference type="EMBL" id="MBP0456884.1"/>
    </source>
</evidence>
<organism evidence="9 10">
    <name type="scientific">Streptomyces montanisoli</name>
    <dbReference type="NCBI Taxonomy" id="2798581"/>
    <lineage>
        <taxon>Bacteria</taxon>
        <taxon>Bacillati</taxon>
        <taxon>Actinomycetota</taxon>
        <taxon>Actinomycetes</taxon>
        <taxon>Kitasatosporales</taxon>
        <taxon>Streptomycetaceae</taxon>
        <taxon>Streptomyces</taxon>
    </lineage>
</organism>
<evidence type="ECO:0000256" key="6">
    <source>
        <dbReference type="ARBA" id="ARBA00023316"/>
    </source>
</evidence>
<keyword evidence="2 7" id="KW-0812">Transmembrane</keyword>
<accession>A0A940M655</accession>
<dbReference type="EMBL" id="JAGIQL010000011">
    <property type="protein sequence ID" value="MBP0456884.1"/>
    <property type="molecule type" value="Genomic_DNA"/>
</dbReference>
<dbReference type="PANTHER" id="PTHR30518">
    <property type="entry name" value="ENDOLYTIC MUREIN TRANSGLYCOSYLASE"/>
    <property type="match status" value="1"/>
</dbReference>
<proteinExistence type="inferred from homology"/>
<evidence type="ECO:0000256" key="1">
    <source>
        <dbReference type="ARBA" id="ARBA00022475"/>
    </source>
</evidence>
<keyword evidence="3 7" id="KW-1133">Transmembrane helix</keyword>
<dbReference type="InterPro" id="IPR003770">
    <property type="entry name" value="MLTG-like"/>
</dbReference>
<comment type="similarity">
    <text evidence="7">Belongs to the transglycosylase MltG family.</text>
</comment>
<feature type="site" description="Important for catalytic activity" evidence="7">
    <location>
        <position position="161"/>
    </location>
</feature>
<dbReference type="Gene3D" id="3.30.160.60">
    <property type="entry name" value="Classic Zinc Finger"/>
    <property type="match status" value="1"/>
</dbReference>
<dbReference type="GO" id="GO:0071555">
    <property type="term" value="P:cell wall organization"/>
    <property type="evidence" value="ECO:0007669"/>
    <property type="project" value="UniProtKB-KW"/>
</dbReference>
<evidence type="ECO:0000256" key="7">
    <source>
        <dbReference type="HAMAP-Rule" id="MF_02065"/>
    </source>
</evidence>
<comment type="function">
    <text evidence="7">Functions as a peptidoglycan terminase that cleaves nascent peptidoglycan strands endolytically to terminate their elongation.</text>
</comment>
<dbReference type="PANTHER" id="PTHR30518:SF2">
    <property type="entry name" value="ENDOLYTIC MUREIN TRANSGLYCOSYLASE"/>
    <property type="match status" value="1"/>
</dbReference>
<dbReference type="Proteomes" id="UP000670475">
    <property type="component" value="Unassembled WGS sequence"/>
</dbReference>
<evidence type="ECO:0000256" key="4">
    <source>
        <dbReference type="ARBA" id="ARBA00023136"/>
    </source>
</evidence>
<dbReference type="AlphaFoldDB" id="A0A940M655"/>
<dbReference type="NCBIfam" id="TIGR00247">
    <property type="entry name" value="endolytic transglycosylase MltG"/>
    <property type="match status" value="1"/>
</dbReference>
<keyword evidence="4 7" id="KW-0472">Membrane</keyword>
<dbReference type="EC" id="4.2.2.29" evidence="7"/>
<comment type="subcellular location">
    <subcellularLocation>
        <location evidence="7">Cell membrane</location>
        <topology evidence="7">Single-pass membrane protein</topology>
    </subcellularLocation>
</comment>
<keyword evidence="6 7" id="KW-0961">Cell wall biogenesis/degradation</keyword>
<name>A0A940M655_9ACTN</name>
<reference evidence="9" key="1">
    <citation type="submission" date="2021-03" db="EMBL/GenBank/DDBJ databases">
        <title>Whole genome sequence of Streptomyces bomunensis MMS17-BM035.</title>
        <authorList>
            <person name="Lee J.H."/>
        </authorList>
    </citation>
    <scope>NUCLEOTIDE SEQUENCE</scope>
    <source>
        <strain evidence="9">MMS17-BM035</strain>
    </source>
</reference>
<evidence type="ECO:0000256" key="5">
    <source>
        <dbReference type="ARBA" id="ARBA00023239"/>
    </source>
</evidence>
<keyword evidence="5 7" id="KW-0456">Lyase</keyword>
<comment type="caution">
    <text evidence="9">The sequence shown here is derived from an EMBL/GenBank/DDBJ whole genome shotgun (WGS) entry which is preliminary data.</text>
</comment>
<evidence type="ECO:0000256" key="3">
    <source>
        <dbReference type="ARBA" id="ARBA00022989"/>
    </source>
</evidence>
<dbReference type="GO" id="GO:0008932">
    <property type="term" value="F:lytic endotransglycosylase activity"/>
    <property type="evidence" value="ECO:0007669"/>
    <property type="project" value="UniProtKB-UniRule"/>
</dbReference>
<evidence type="ECO:0000256" key="2">
    <source>
        <dbReference type="ARBA" id="ARBA00022692"/>
    </source>
</evidence>
<dbReference type="Pfam" id="PF02618">
    <property type="entry name" value="YceG"/>
    <property type="match status" value="1"/>
</dbReference>
<gene>
    <name evidence="7 9" type="primary">mltG</name>
    <name evidence="9" type="ORF">JFN87_05100</name>
</gene>
<comment type="catalytic activity">
    <reaction evidence="7">
        <text>a peptidoglycan chain = a peptidoglycan chain with N-acetyl-1,6-anhydromuramyl-[peptide] at the reducing end + a peptidoglycan chain with N-acetylglucosamine at the non-reducing end.</text>
        <dbReference type="EC" id="4.2.2.29"/>
    </reaction>
</comment>
<keyword evidence="1 7" id="KW-1003">Cell membrane</keyword>
<feature type="region of interest" description="Disordered" evidence="8">
    <location>
        <begin position="201"/>
        <end position="230"/>
    </location>
</feature>
<evidence type="ECO:0000256" key="8">
    <source>
        <dbReference type="SAM" id="MobiDB-lite"/>
    </source>
</evidence>
<dbReference type="CDD" id="cd08010">
    <property type="entry name" value="MltG_like"/>
    <property type="match status" value="1"/>
</dbReference>
<sequence length="278" mass="29519">MADRTSDERSPAPRGRLVLAVAAVLTLGAAVLVPLSLLTGGGGGGGGGGGRHTFLVVPEGRRAEQVYASIDKVLALPAGTARRTAATTHLELAGPAHGNPEGYLFPATYPVDEHTTAKSLLTFMVSTANKKLGDDHLRASAQRDGLTLYQAVTVASIVQAEAATPADMGKVARVVLNRLDKRMPLQMDSTLNYALHRSTLDTTDSDTKSSSPYNTYAHKGLPPTPIGNPGEAALKAVSDPPRGTWLYFVTVKDGDTRFATTYAQQQQNVKEFNANRRR</sequence>
<dbReference type="HAMAP" id="MF_02065">
    <property type="entry name" value="MltG"/>
    <property type="match status" value="1"/>
</dbReference>
<protein>
    <recommendedName>
        <fullName evidence="7">Endolytic murein transglycosylase</fullName>
        <ecNumber evidence="7">4.2.2.29</ecNumber>
    </recommendedName>
    <alternativeName>
        <fullName evidence="7">Peptidoglycan lytic transglycosylase</fullName>
    </alternativeName>
    <alternativeName>
        <fullName evidence="7">Peptidoglycan polymerization terminase</fullName>
    </alternativeName>
</protein>
<keyword evidence="10" id="KW-1185">Reference proteome</keyword>